<organism evidence="1 2">
    <name type="scientific">Cedecea davisae DSM 4568</name>
    <dbReference type="NCBI Taxonomy" id="566551"/>
    <lineage>
        <taxon>Bacteria</taxon>
        <taxon>Pseudomonadati</taxon>
        <taxon>Pseudomonadota</taxon>
        <taxon>Gammaproteobacteria</taxon>
        <taxon>Enterobacterales</taxon>
        <taxon>Enterobacteriaceae</taxon>
        <taxon>Cedecea</taxon>
    </lineage>
</organism>
<dbReference type="HOGENOM" id="CLU_3306750_0_0_6"/>
<sequence length="39" mass="4421">MRQVNASYNVIVALALPPVFTCQCLEGILIIRCFIFINH</sequence>
<name>S3J9Z9_9ENTR</name>
<dbReference type="EMBL" id="ATDT01000020">
    <property type="protein sequence ID" value="EPF16952.1"/>
    <property type="molecule type" value="Genomic_DNA"/>
</dbReference>
<comment type="caution">
    <text evidence="1">The sequence shown here is derived from an EMBL/GenBank/DDBJ whole genome shotgun (WGS) entry which is preliminary data.</text>
</comment>
<accession>S3J9Z9</accession>
<reference evidence="1 2" key="1">
    <citation type="submission" date="2013-04" db="EMBL/GenBank/DDBJ databases">
        <authorList>
            <person name="Weinstock G."/>
            <person name="Sodergren E."/>
            <person name="Lobos E.A."/>
            <person name="Fulton L."/>
            <person name="Fulton R."/>
            <person name="Courtney L."/>
            <person name="Fronick C."/>
            <person name="O'Laughlin M."/>
            <person name="Godfrey J."/>
            <person name="Wilson R.M."/>
            <person name="Miner T."/>
            <person name="Farmer C."/>
            <person name="Delehaunty K."/>
            <person name="Cordes M."/>
            <person name="Minx P."/>
            <person name="Tomlinson C."/>
            <person name="Chen J."/>
            <person name="Wollam A."/>
            <person name="Pepin K.H."/>
            <person name="Palsikar V.B."/>
            <person name="Zhang X."/>
            <person name="Suruliraj S."/>
            <person name="Perna N.T."/>
            <person name="Plunkett G."/>
            <person name="Warren W."/>
            <person name="Mitreva M."/>
            <person name="Mardis E.R."/>
            <person name="Wilson R.K."/>
        </authorList>
    </citation>
    <scope>NUCLEOTIDE SEQUENCE [LARGE SCALE GENOMIC DNA]</scope>
    <source>
        <strain evidence="1 2">DSM 4568</strain>
    </source>
</reference>
<dbReference type="Proteomes" id="UP000014585">
    <property type="component" value="Unassembled WGS sequence"/>
</dbReference>
<gene>
    <name evidence="1" type="ORF">HMPREF0201_02187</name>
</gene>
<proteinExistence type="predicted"/>
<evidence type="ECO:0000313" key="2">
    <source>
        <dbReference type="Proteomes" id="UP000014585"/>
    </source>
</evidence>
<dbReference type="AlphaFoldDB" id="S3J9Z9"/>
<evidence type="ECO:0000313" key="1">
    <source>
        <dbReference type="EMBL" id="EPF16952.1"/>
    </source>
</evidence>
<protein>
    <submittedName>
        <fullName evidence="1">Uncharacterized protein</fullName>
    </submittedName>
</protein>